<dbReference type="Proteomes" id="UP000789920">
    <property type="component" value="Unassembled WGS sequence"/>
</dbReference>
<keyword evidence="2" id="KW-1185">Reference proteome</keyword>
<feature type="non-terminal residue" evidence="1">
    <location>
        <position position="1"/>
    </location>
</feature>
<name>A0ACA9QXQ7_9GLOM</name>
<evidence type="ECO:0000313" key="1">
    <source>
        <dbReference type="EMBL" id="CAG8768646.1"/>
    </source>
</evidence>
<reference evidence="1" key="1">
    <citation type="submission" date="2021-06" db="EMBL/GenBank/DDBJ databases">
        <authorList>
            <person name="Kallberg Y."/>
            <person name="Tangrot J."/>
            <person name="Rosling A."/>
        </authorList>
    </citation>
    <scope>NUCLEOTIDE SEQUENCE</scope>
    <source>
        <strain evidence="1">MA461A</strain>
    </source>
</reference>
<accession>A0ACA9QXQ7</accession>
<dbReference type="EMBL" id="CAJVQC010039484">
    <property type="protein sequence ID" value="CAG8768646.1"/>
    <property type="molecule type" value="Genomic_DNA"/>
</dbReference>
<organism evidence="1 2">
    <name type="scientific">Racocetra persica</name>
    <dbReference type="NCBI Taxonomy" id="160502"/>
    <lineage>
        <taxon>Eukaryota</taxon>
        <taxon>Fungi</taxon>
        <taxon>Fungi incertae sedis</taxon>
        <taxon>Mucoromycota</taxon>
        <taxon>Glomeromycotina</taxon>
        <taxon>Glomeromycetes</taxon>
        <taxon>Diversisporales</taxon>
        <taxon>Gigasporaceae</taxon>
        <taxon>Racocetra</taxon>
    </lineage>
</organism>
<comment type="caution">
    <text evidence="1">The sequence shown here is derived from an EMBL/GenBank/DDBJ whole genome shotgun (WGS) entry which is preliminary data.</text>
</comment>
<sequence>DANNSLAKLKSTLNKIVNLTEEYNPIEIVFYIDILENNIVIFLPPKDDELNKKINKLFIDATRPYKPILLFADDDDEPPNPLMQKRQESSSGSISGMILSGDGIAGAGDCGGIVFSYRDLRLVSLIGIFSASGYVSVTVPLRTILDKFEVEPYLLKSLEDPEDINS</sequence>
<protein>
    <submittedName>
        <fullName evidence="1">18996_t:CDS:1</fullName>
    </submittedName>
</protein>
<proteinExistence type="predicted"/>
<gene>
    <name evidence="1" type="ORF">RPERSI_LOCUS16129</name>
</gene>
<evidence type="ECO:0000313" key="2">
    <source>
        <dbReference type="Proteomes" id="UP000789920"/>
    </source>
</evidence>